<sequence length="164" mass="18665">MASRADATSVLIAYQLWFMGIPPVAKALKLGNITRDSARLIVIGCQNLRKKRYCGEALRNLSKNQDVKNVAHAMLKLHNDKDLLILTLLARHFGSRNGISSRRLITFIARPFHQLNYVIARLYNSPIVKETWTSLEEFGKSLKNVLACIESRTFKEEPMLFLHA</sequence>
<accession>A0A9W9PA90</accession>
<dbReference type="RefSeq" id="XP_056503376.1">
    <property type="nucleotide sequence ID" value="XM_056640882.1"/>
</dbReference>
<evidence type="ECO:0000313" key="2">
    <source>
        <dbReference type="Proteomes" id="UP001147733"/>
    </source>
</evidence>
<gene>
    <name evidence="1" type="ORF">N7469_001962</name>
</gene>
<proteinExistence type="predicted"/>
<dbReference type="OrthoDB" id="4304631at2759"/>
<keyword evidence="2" id="KW-1185">Reference proteome</keyword>
<dbReference type="EMBL" id="JAPQKT010000002">
    <property type="protein sequence ID" value="KAJ5240371.1"/>
    <property type="molecule type" value="Genomic_DNA"/>
</dbReference>
<dbReference type="Proteomes" id="UP001147733">
    <property type="component" value="Unassembled WGS sequence"/>
</dbReference>
<reference evidence="1" key="1">
    <citation type="submission" date="2022-11" db="EMBL/GenBank/DDBJ databases">
        <authorList>
            <person name="Petersen C."/>
        </authorList>
    </citation>
    <scope>NUCLEOTIDE SEQUENCE</scope>
    <source>
        <strain evidence="1">IBT 23319</strain>
    </source>
</reference>
<dbReference type="AlphaFoldDB" id="A0A9W9PA90"/>
<protein>
    <submittedName>
        <fullName evidence="1">Uncharacterized protein</fullName>
    </submittedName>
</protein>
<organism evidence="1 2">
    <name type="scientific">Penicillium citrinum</name>
    <dbReference type="NCBI Taxonomy" id="5077"/>
    <lineage>
        <taxon>Eukaryota</taxon>
        <taxon>Fungi</taxon>
        <taxon>Dikarya</taxon>
        <taxon>Ascomycota</taxon>
        <taxon>Pezizomycotina</taxon>
        <taxon>Eurotiomycetes</taxon>
        <taxon>Eurotiomycetidae</taxon>
        <taxon>Eurotiales</taxon>
        <taxon>Aspergillaceae</taxon>
        <taxon>Penicillium</taxon>
    </lineage>
</organism>
<comment type="caution">
    <text evidence="1">The sequence shown here is derived from an EMBL/GenBank/DDBJ whole genome shotgun (WGS) entry which is preliminary data.</text>
</comment>
<reference evidence="1" key="2">
    <citation type="journal article" date="2023" name="IMA Fungus">
        <title>Comparative genomic study of the Penicillium genus elucidates a diverse pangenome and 15 lateral gene transfer events.</title>
        <authorList>
            <person name="Petersen C."/>
            <person name="Sorensen T."/>
            <person name="Nielsen M.R."/>
            <person name="Sondergaard T.E."/>
            <person name="Sorensen J.L."/>
            <person name="Fitzpatrick D.A."/>
            <person name="Frisvad J.C."/>
            <person name="Nielsen K.L."/>
        </authorList>
    </citation>
    <scope>NUCLEOTIDE SEQUENCE</scope>
    <source>
        <strain evidence="1">IBT 23319</strain>
    </source>
</reference>
<name>A0A9W9PA90_PENCI</name>
<evidence type="ECO:0000313" key="1">
    <source>
        <dbReference type="EMBL" id="KAJ5240371.1"/>
    </source>
</evidence>
<dbReference type="GeneID" id="81380049"/>